<reference evidence="25 26" key="1">
    <citation type="submission" date="2024-04" db="EMBL/GenBank/DDBJ databases">
        <authorList>
            <person name="Waldvogel A.-M."/>
            <person name="Schoenle A."/>
        </authorList>
    </citation>
    <scope>NUCLEOTIDE SEQUENCE [LARGE SCALE GENOMIC DNA]</scope>
</reference>
<evidence type="ECO:0000256" key="18">
    <source>
        <dbReference type="RuleBase" id="RU363034"/>
    </source>
</evidence>
<dbReference type="Pfam" id="PF00040">
    <property type="entry name" value="fn2"/>
    <property type="match status" value="1"/>
</dbReference>
<proteinExistence type="predicted"/>
<feature type="disulfide bond" evidence="15">
    <location>
        <begin position="239"/>
        <end position="248"/>
    </location>
</feature>
<dbReference type="GO" id="GO:0004252">
    <property type="term" value="F:serine-type endopeptidase activity"/>
    <property type="evidence" value="ECO:0007669"/>
    <property type="project" value="UniProtKB-EC"/>
</dbReference>
<dbReference type="PROSITE" id="PS50240">
    <property type="entry name" value="TRYPSIN_DOM"/>
    <property type="match status" value="1"/>
</dbReference>
<accession>A0AAV2KMU4</accession>
<evidence type="ECO:0000256" key="1">
    <source>
        <dbReference type="ARBA" id="ARBA00004239"/>
    </source>
</evidence>
<dbReference type="Gene3D" id="2.40.10.10">
    <property type="entry name" value="Trypsin-like serine proteases"/>
    <property type="match status" value="1"/>
</dbReference>
<dbReference type="SMART" id="SM00020">
    <property type="entry name" value="Tryp_SPc"/>
    <property type="match status" value="1"/>
</dbReference>
<comment type="catalytic activity">
    <reaction evidence="13">
        <text>Preferential cleavage: Arg-|-Xaa, Lys-|-Xaa.</text>
        <dbReference type="EC" id="3.4.21.4"/>
    </reaction>
</comment>
<dbReference type="PRINTS" id="PR00722">
    <property type="entry name" value="CHYMOTRYPSIN"/>
</dbReference>
<evidence type="ECO:0000256" key="12">
    <source>
        <dbReference type="ARBA" id="ARBA00023180"/>
    </source>
</evidence>
<dbReference type="CDD" id="cd00108">
    <property type="entry name" value="KR"/>
    <property type="match status" value="1"/>
</dbReference>
<evidence type="ECO:0000256" key="2">
    <source>
        <dbReference type="ARBA" id="ARBA00022525"/>
    </source>
</evidence>
<dbReference type="Gene3D" id="2.10.25.10">
    <property type="entry name" value="Laminin"/>
    <property type="match status" value="2"/>
</dbReference>
<evidence type="ECO:0000256" key="9">
    <source>
        <dbReference type="ARBA" id="ARBA00022825"/>
    </source>
</evidence>
<dbReference type="PRINTS" id="PR00018">
    <property type="entry name" value="KRINGLE"/>
</dbReference>
<evidence type="ECO:0000256" key="16">
    <source>
        <dbReference type="PROSITE-ProRule" id="PRU00121"/>
    </source>
</evidence>
<dbReference type="InterPro" id="IPR043504">
    <property type="entry name" value="Peptidase_S1_PA_chymotrypsin"/>
</dbReference>
<dbReference type="PANTHER" id="PTHR24264:SF43">
    <property type="entry name" value="HEPATOCYTE GROWTH FACTOR ACTIVATOR"/>
    <property type="match status" value="1"/>
</dbReference>
<keyword evidence="6" id="KW-0732">Signal</keyword>
<dbReference type="GO" id="GO:0007596">
    <property type="term" value="P:blood coagulation"/>
    <property type="evidence" value="ECO:0007669"/>
    <property type="project" value="TreeGrafter"/>
</dbReference>
<dbReference type="FunFam" id="2.40.20.10:FF:000016">
    <property type="entry name" value="Coagulation factor XII"/>
    <property type="match status" value="1"/>
</dbReference>
<dbReference type="CDD" id="cd00190">
    <property type="entry name" value="Tryp_SPc"/>
    <property type="match status" value="1"/>
</dbReference>
<evidence type="ECO:0000259" key="24">
    <source>
        <dbReference type="PROSITE" id="PS51092"/>
    </source>
</evidence>
<dbReference type="Pfam" id="PF00039">
    <property type="entry name" value="fn1"/>
    <property type="match status" value="1"/>
</dbReference>
<dbReference type="PROSITE" id="PS00134">
    <property type="entry name" value="TRYPSIN_HIS"/>
    <property type="match status" value="1"/>
</dbReference>
<dbReference type="SUPFAM" id="SSF57196">
    <property type="entry name" value="EGF/Laminin"/>
    <property type="match status" value="1"/>
</dbReference>
<keyword evidence="8 18" id="KW-0378">Hydrolase</keyword>
<dbReference type="FunFam" id="2.40.10.10:FF:000003">
    <property type="entry name" value="Transmembrane serine protease 3"/>
    <property type="match status" value="1"/>
</dbReference>
<evidence type="ECO:0000256" key="15">
    <source>
        <dbReference type="PROSITE-ProRule" id="PRU00076"/>
    </source>
</evidence>
<dbReference type="InterPro" id="IPR000001">
    <property type="entry name" value="Kringle"/>
</dbReference>
<keyword evidence="7" id="KW-0677">Repeat</keyword>
<dbReference type="Gene3D" id="2.10.10.10">
    <property type="entry name" value="Fibronectin, type II, collagen-binding"/>
    <property type="match status" value="1"/>
</dbReference>
<dbReference type="PROSITE" id="PS00135">
    <property type="entry name" value="TRYPSIN_SER"/>
    <property type="match status" value="1"/>
</dbReference>
<dbReference type="SMART" id="SM00181">
    <property type="entry name" value="EGF"/>
    <property type="match status" value="2"/>
</dbReference>
<dbReference type="InterPro" id="IPR033116">
    <property type="entry name" value="TRYPSIN_SER"/>
</dbReference>
<dbReference type="PROSITE" id="PS51091">
    <property type="entry name" value="FN1_2"/>
    <property type="match status" value="1"/>
</dbReference>
<keyword evidence="4 16" id="KW-0420">Kringle</keyword>
<dbReference type="PROSITE" id="PS50070">
    <property type="entry name" value="KRINGLE_2"/>
    <property type="match status" value="1"/>
</dbReference>
<evidence type="ECO:0000256" key="10">
    <source>
        <dbReference type="ARBA" id="ARBA00023145"/>
    </source>
</evidence>
<evidence type="ECO:0000259" key="23">
    <source>
        <dbReference type="PROSITE" id="PS51091"/>
    </source>
</evidence>
<dbReference type="SMART" id="SM00130">
    <property type="entry name" value="KR"/>
    <property type="match status" value="1"/>
</dbReference>
<dbReference type="Pfam" id="PF00051">
    <property type="entry name" value="Kringle"/>
    <property type="match status" value="1"/>
</dbReference>
<dbReference type="InterPro" id="IPR000083">
    <property type="entry name" value="Fibronectin_type1"/>
</dbReference>
<keyword evidence="5 18" id="KW-0645">Protease</keyword>
<gene>
    <name evidence="25" type="ORF">KC01_LOCUS20386</name>
</gene>
<name>A0AAV2KMU4_KNICA</name>
<keyword evidence="2" id="KW-0964">Secreted</keyword>
<dbReference type="AlphaFoldDB" id="A0AAV2KMU4"/>
<dbReference type="InterPro" id="IPR009003">
    <property type="entry name" value="Peptidase_S1_PA"/>
</dbReference>
<sequence>MRRAGGIPLVSRLRSRAPLPDHDPDQWVTTEDASPHDAAGLHNPIVWDASVRARDRTRPAHLHTVRTRTDVRNRRTDCQPVMMLFIALLLVSSTHAVSPAPLSTGSSVYRFFCLQVLLSTGSSVYRFFCLQRLLRATSKEAPDPSRRVFTTTGKECKFPFRQGGRLHQQCITVLSSRPWCSLTHNFDRDRKYGFCVQERKLPTEVLNNSRRVVDPCLSGPCLNAGLCSAPHTHMFLCSCPESHGGQRCEQKKCYESEHRRYYDTGESWGRIHMRNVEQCLCVEGESRCERVHYTACRSNPCQNEGLCRKITSTGQEVCYCRMGFTGPNCSLEPRTECFSGRGVSYRGVGGTTLSGARCLPWDSDLLYNELHVGNVVASPQRGLGGHAYCRNPDGDKQPWCYTLSDSAISWEYCNIPPCLQPVSSSRGITMIIMNAGPRRKPKKAQCGTKHKKRLSVARGRIMGGTSALPGTHPWIAAIYVGHTEFCAGTLVSSCWIVSAAHCFFRNPLKSQLRVVLGQHRFNVTGPNTRVFGVEKYVFPKQFSVYDPTLHDIVLIKLKKQDGRCVRKTPFIRPLCLPDKGMLFPDDYCCTISGWGHIREKAEGYSSLQEAGVRLISHESCRKPEVYGNHVTSDMICAGLNGCADACQGDSGGPLACAKDDVSFLYGIISWGEGCGRTNKPGVYTKVLNYMDWINTVIGRSSNT</sequence>
<keyword evidence="3 15" id="KW-0245">EGF-like domain</keyword>
<feature type="domain" description="Peptidase S1" evidence="22">
    <location>
        <begin position="461"/>
        <end position="698"/>
    </location>
</feature>
<dbReference type="PROSITE" id="PS51092">
    <property type="entry name" value="FN2_2"/>
    <property type="match status" value="1"/>
</dbReference>
<evidence type="ECO:0000256" key="4">
    <source>
        <dbReference type="ARBA" id="ARBA00022572"/>
    </source>
</evidence>
<dbReference type="GO" id="GO:0031638">
    <property type="term" value="P:zymogen activation"/>
    <property type="evidence" value="ECO:0007669"/>
    <property type="project" value="TreeGrafter"/>
</dbReference>
<dbReference type="PANTHER" id="PTHR24264">
    <property type="entry name" value="TRYPSIN-RELATED"/>
    <property type="match status" value="1"/>
</dbReference>
<evidence type="ECO:0000256" key="11">
    <source>
        <dbReference type="ARBA" id="ARBA00023157"/>
    </source>
</evidence>
<feature type="region of interest" description="Disordered" evidence="19">
    <location>
        <begin position="12"/>
        <end position="37"/>
    </location>
</feature>
<dbReference type="PROSITE" id="PS50026">
    <property type="entry name" value="EGF_3"/>
    <property type="match status" value="2"/>
</dbReference>
<feature type="domain" description="EGF-like" evidence="20">
    <location>
        <begin position="292"/>
        <end position="330"/>
    </location>
</feature>
<evidence type="ECO:0000313" key="26">
    <source>
        <dbReference type="Proteomes" id="UP001497482"/>
    </source>
</evidence>
<dbReference type="CDD" id="cd00062">
    <property type="entry name" value="FN2"/>
    <property type="match status" value="1"/>
</dbReference>
<feature type="disulfide bond" evidence="15">
    <location>
        <begin position="301"/>
        <end position="318"/>
    </location>
</feature>
<keyword evidence="10" id="KW-0865">Zymogen</keyword>
<dbReference type="SUPFAM" id="SSF57440">
    <property type="entry name" value="Kringle-like"/>
    <property type="match status" value="2"/>
</dbReference>
<dbReference type="InterPro" id="IPR036943">
    <property type="entry name" value="FN_type2_sf"/>
</dbReference>
<feature type="domain" description="Fibronectin type-I" evidence="23">
    <location>
        <begin position="251"/>
        <end position="291"/>
    </location>
</feature>
<comment type="caution">
    <text evidence="17">Lacks conserved residue(s) required for the propagation of feature annotation.</text>
</comment>
<evidence type="ECO:0000256" key="14">
    <source>
        <dbReference type="ARBA" id="ARBA00038868"/>
    </source>
</evidence>
<evidence type="ECO:0000256" key="17">
    <source>
        <dbReference type="PROSITE-ProRule" id="PRU00479"/>
    </source>
</evidence>
<dbReference type="InterPro" id="IPR018114">
    <property type="entry name" value="TRYPSIN_HIS"/>
</dbReference>
<feature type="domain" description="Kringle" evidence="21">
    <location>
        <begin position="336"/>
        <end position="418"/>
    </location>
</feature>
<dbReference type="PROSITE" id="PS00021">
    <property type="entry name" value="KRINGLE_1"/>
    <property type="match status" value="1"/>
</dbReference>
<dbReference type="InterPro" id="IPR013806">
    <property type="entry name" value="Kringle-like"/>
</dbReference>
<evidence type="ECO:0000256" key="19">
    <source>
        <dbReference type="SAM" id="MobiDB-lite"/>
    </source>
</evidence>
<keyword evidence="9 18" id="KW-0720">Serine protease</keyword>
<dbReference type="InterPro" id="IPR050127">
    <property type="entry name" value="Serine_Proteases_S1"/>
</dbReference>
<protein>
    <recommendedName>
        <fullName evidence="14">trypsin</fullName>
        <ecNumber evidence="14">3.4.21.4</ecNumber>
    </recommendedName>
</protein>
<evidence type="ECO:0000259" key="21">
    <source>
        <dbReference type="PROSITE" id="PS50070"/>
    </source>
</evidence>
<dbReference type="Proteomes" id="UP001497482">
    <property type="component" value="Chromosome 19"/>
</dbReference>
<evidence type="ECO:0000256" key="5">
    <source>
        <dbReference type="ARBA" id="ARBA00022670"/>
    </source>
</evidence>
<dbReference type="SUPFAM" id="SSF50494">
    <property type="entry name" value="Trypsin-like serine proteases"/>
    <property type="match status" value="1"/>
</dbReference>
<dbReference type="PROSITE" id="PS01253">
    <property type="entry name" value="FN1_1"/>
    <property type="match status" value="1"/>
</dbReference>
<dbReference type="InterPro" id="IPR038178">
    <property type="entry name" value="Kringle_sf"/>
</dbReference>
<dbReference type="InterPro" id="IPR000562">
    <property type="entry name" value="FN_type2_dom"/>
</dbReference>
<keyword evidence="26" id="KW-1185">Reference proteome</keyword>
<evidence type="ECO:0000259" key="20">
    <source>
        <dbReference type="PROSITE" id="PS50026"/>
    </source>
</evidence>
<feature type="domain" description="EGF-like" evidence="20">
    <location>
        <begin position="212"/>
        <end position="249"/>
    </location>
</feature>
<dbReference type="PROSITE" id="PS00022">
    <property type="entry name" value="EGF_1"/>
    <property type="match status" value="2"/>
</dbReference>
<evidence type="ECO:0000259" key="22">
    <source>
        <dbReference type="PROSITE" id="PS50240"/>
    </source>
</evidence>
<dbReference type="EC" id="3.4.21.4" evidence="14"/>
<dbReference type="InterPro" id="IPR000742">
    <property type="entry name" value="EGF"/>
</dbReference>
<dbReference type="Gene3D" id="2.40.20.10">
    <property type="entry name" value="Plasminogen Kringle 4"/>
    <property type="match status" value="1"/>
</dbReference>
<evidence type="ECO:0000313" key="25">
    <source>
        <dbReference type="EMBL" id="CAL1590954.1"/>
    </source>
</evidence>
<evidence type="ECO:0000256" key="13">
    <source>
        <dbReference type="ARBA" id="ARBA00036320"/>
    </source>
</evidence>
<dbReference type="PROSITE" id="PS01186">
    <property type="entry name" value="EGF_2"/>
    <property type="match status" value="1"/>
</dbReference>
<dbReference type="InterPro" id="IPR018056">
    <property type="entry name" value="Kringle_CS"/>
</dbReference>
<dbReference type="GO" id="GO:0005615">
    <property type="term" value="C:extracellular space"/>
    <property type="evidence" value="ECO:0007669"/>
    <property type="project" value="TreeGrafter"/>
</dbReference>
<dbReference type="CDD" id="cd00061">
    <property type="entry name" value="FN1"/>
    <property type="match status" value="1"/>
</dbReference>
<feature type="disulfide bond" evidence="15">
    <location>
        <begin position="320"/>
        <end position="329"/>
    </location>
</feature>
<dbReference type="EMBL" id="OZ035841">
    <property type="protein sequence ID" value="CAL1590954.1"/>
    <property type="molecule type" value="Genomic_DNA"/>
</dbReference>
<keyword evidence="12" id="KW-0325">Glycoprotein</keyword>
<dbReference type="InterPro" id="IPR001314">
    <property type="entry name" value="Peptidase_S1A"/>
</dbReference>
<dbReference type="InterPro" id="IPR001254">
    <property type="entry name" value="Trypsin_dom"/>
</dbReference>
<keyword evidence="11 15" id="KW-1015">Disulfide bond</keyword>
<evidence type="ECO:0000256" key="3">
    <source>
        <dbReference type="ARBA" id="ARBA00022536"/>
    </source>
</evidence>
<dbReference type="SMART" id="SM00059">
    <property type="entry name" value="FN2"/>
    <property type="match status" value="1"/>
</dbReference>
<feature type="domain" description="Fibronectin type-II" evidence="24">
    <location>
        <begin position="151"/>
        <end position="197"/>
    </location>
</feature>
<evidence type="ECO:0000256" key="6">
    <source>
        <dbReference type="ARBA" id="ARBA00022729"/>
    </source>
</evidence>
<comment type="subcellular location">
    <subcellularLocation>
        <location evidence="1">Secreted</location>
        <location evidence="1">Extracellular space</location>
    </subcellularLocation>
</comment>
<organism evidence="25 26">
    <name type="scientific">Knipowitschia caucasica</name>
    <name type="common">Caucasian dwarf goby</name>
    <name type="synonym">Pomatoschistus caucasicus</name>
    <dbReference type="NCBI Taxonomy" id="637954"/>
    <lineage>
        <taxon>Eukaryota</taxon>
        <taxon>Metazoa</taxon>
        <taxon>Chordata</taxon>
        <taxon>Craniata</taxon>
        <taxon>Vertebrata</taxon>
        <taxon>Euteleostomi</taxon>
        <taxon>Actinopterygii</taxon>
        <taxon>Neopterygii</taxon>
        <taxon>Teleostei</taxon>
        <taxon>Neoteleostei</taxon>
        <taxon>Acanthomorphata</taxon>
        <taxon>Gobiaria</taxon>
        <taxon>Gobiiformes</taxon>
        <taxon>Gobioidei</taxon>
        <taxon>Gobiidae</taxon>
        <taxon>Gobiinae</taxon>
        <taxon>Knipowitschia</taxon>
    </lineage>
</organism>
<evidence type="ECO:0000256" key="8">
    <source>
        <dbReference type="ARBA" id="ARBA00022801"/>
    </source>
</evidence>
<evidence type="ECO:0000256" key="7">
    <source>
        <dbReference type="ARBA" id="ARBA00022737"/>
    </source>
</evidence>
<dbReference type="Pfam" id="PF00089">
    <property type="entry name" value="Trypsin"/>
    <property type="match status" value="1"/>
</dbReference>